<proteinExistence type="inferred from homology"/>
<gene>
    <name evidence="6" type="ordered locus">CJA_3744</name>
</gene>
<evidence type="ECO:0000256" key="2">
    <source>
        <dbReference type="ARBA" id="ARBA00023015"/>
    </source>
</evidence>
<dbReference type="InterPro" id="IPR000847">
    <property type="entry name" value="LysR_HTH_N"/>
</dbReference>
<protein>
    <submittedName>
        <fullName evidence="6">Transcriptional regulator</fullName>
    </submittedName>
</protein>
<keyword evidence="3" id="KW-0238">DNA-binding</keyword>
<keyword evidence="7" id="KW-1185">Reference proteome</keyword>
<dbReference type="EMBL" id="CP000934">
    <property type="protein sequence ID" value="ACE83282.1"/>
    <property type="molecule type" value="Genomic_DNA"/>
</dbReference>
<dbReference type="CDD" id="cd08472">
    <property type="entry name" value="PBP2_CrgA_like_3"/>
    <property type="match status" value="1"/>
</dbReference>
<comment type="similarity">
    <text evidence="1">Belongs to the LysR transcriptional regulatory family.</text>
</comment>
<keyword evidence="2" id="KW-0805">Transcription regulation</keyword>
<dbReference type="InterPro" id="IPR036390">
    <property type="entry name" value="WH_DNA-bd_sf"/>
</dbReference>
<dbReference type="Gene3D" id="3.40.190.290">
    <property type="match status" value="1"/>
</dbReference>
<dbReference type="PROSITE" id="PS50931">
    <property type="entry name" value="HTH_LYSR"/>
    <property type="match status" value="1"/>
</dbReference>
<dbReference type="FunFam" id="1.10.10.10:FF:000001">
    <property type="entry name" value="LysR family transcriptional regulator"/>
    <property type="match status" value="1"/>
</dbReference>
<dbReference type="InterPro" id="IPR058163">
    <property type="entry name" value="LysR-type_TF_proteobact-type"/>
</dbReference>
<dbReference type="GO" id="GO:0003700">
    <property type="term" value="F:DNA-binding transcription factor activity"/>
    <property type="evidence" value="ECO:0007669"/>
    <property type="project" value="InterPro"/>
</dbReference>
<dbReference type="GO" id="GO:0006351">
    <property type="term" value="P:DNA-templated transcription"/>
    <property type="evidence" value="ECO:0007669"/>
    <property type="project" value="TreeGrafter"/>
</dbReference>
<dbReference type="SUPFAM" id="SSF53850">
    <property type="entry name" value="Periplasmic binding protein-like II"/>
    <property type="match status" value="1"/>
</dbReference>
<dbReference type="InterPro" id="IPR036388">
    <property type="entry name" value="WH-like_DNA-bd_sf"/>
</dbReference>
<dbReference type="Pfam" id="PF03466">
    <property type="entry name" value="LysR_substrate"/>
    <property type="match status" value="1"/>
</dbReference>
<dbReference type="SUPFAM" id="SSF46785">
    <property type="entry name" value="Winged helix' DNA-binding domain"/>
    <property type="match status" value="1"/>
</dbReference>
<dbReference type="AlphaFoldDB" id="B3PI01"/>
<name>B3PI01_CELJU</name>
<dbReference type="FunFam" id="3.40.190.290:FF:000001">
    <property type="entry name" value="Transcriptional regulator, LysR family"/>
    <property type="match status" value="1"/>
</dbReference>
<dbReference type="STRING" id="498211.CJA_3744"/>
<evidence type="ECO:0000256" key="1">
    <source>
        <dbReference type="ARBA" id="ARBA00009437"/>
    </source>
</evidence>
<organism evidence="6 7">
    <name type="scientific">Cellvibrio japonicus (strain Ueda107)</name>
    <name type="common">Pseudomonas fluorescens subsp. cellulosa</name>
    <dbReference type="NCBI Taxonomy" id="498211"/>
    <lineage>
        <taxon>Bacteria</taxon>
        <taxon>Pseudomonadati</taxon>
        <taxon>Pseudomonadota</taxon>
        <taxon>Gammaproteobacteria</taxon>
        <taxon>Cellvibrionales</taxon>
        <taxon>Cellvibrionaceae</taxon>
        <taxon>Cellvibrio</taxon>
    </lineage>
</organism>
<dbReference type="PANTHER" id="PTHR30537">
    <property type="entry name" value="HTH-TYPE TRANSCRIPTIONAL REGULATOR"/>
    <property type="match status" value="1"/>
</dbReference>
<evidence type="ECO:0000259" key="5">
    <source>
        <dbReference type="PROSITE" id="PS50931"/>
    </source>
</evidence>
<dbReference type="RefSeq" id="WP_012489314.1">
    <property type="nucleotide sequence ID" value="NC_010995.1"/>
</dbReference>
<dbReference type="OrthoDB" id="5721010at2"/>
<keyword evidence="4" id="KW-0804">Transcription</keyword>
<dbReference type="KEGG" id="cja:CJA_3744"/>
<sequence length="300" mass="32953">MNRLDAMLMFVRVAELASFTKAADSLGLPKASVSTGVQQLESLLGARLLQRTTRRVQLTQDGRVFYERARDLLADMEDLEGLFQQGASNLSGRLRVDMPNGLAKNIVLPRLPAFLALHPQLQLEISSTDRRVDVIREGFDCVIRVGKLSDSSLIARPLGKLKLLNCASPAYLASHGSPHTLADLAQHQLVHYVTTLGARSAGFEYVQEGETHCIAMGGNITVNNSDAYSAACLAGVGIAQIPRIGVQPYLADGRLVEILPDYCAEAMPVSLIYPARRHLPRRVQGFMDWVSEQLRDYVDQ</sequence>
<dbReference type="eggNOG" id="COG0583">
    <property type="taxonomic scope" value="Bacteria"/>
</dbReference>
<dbReference type="Pfam" id="PF00126">
    <property type="entry name" value="HTH_1"/>
    <property type="match status" value="1"/>
</dbReference>
<dbReference type="Gene3D" id="1.10.10.10">
    <property type="entry name" value="Winged helix-like DNA-binding domain superfamily/Winged helix DNA-binding domain"/>
    <property type="match status" value="1"/>
</dbReference>
<accession>B3PI01</accession>
<dbReference type="PANTHER" id="PTHR30537:SF72">
    <property type="entry name" value="LYSR FAMILY TRANSCRIPTIONAL REGULATOR"/>
    <property type="match status" value="1"/>
</dbReference>
<evidence type="ECO:0000313" key="6">
    <source>
        <dbReference type="EMBL" id="ACE83282.1"/>
    </source>
</evidence>
<dbReference type="Proteomes" id="UP000001036">
    <property type="component" value="Chromosome"/>
</dbReference>
<evidence type="ECO:0000256" key="4">
    <source>
        <dbReference type="ARBA" id="ARBA00023163"/>
    </source>
</evidence>
<dbReference type="HOGENOM" id="CLU_039613_16_3_6"/>
<dbReference type="GO" id="GO:0043565">
    <property type="term" value="F:sequence-specific DNA binding"/>
    <property type="evidence" value="ECO:0007669"/>
    <property type="project" value="TreeGrafter"/>
</dbReference>
<reference evidence="6 7" key="1">
    <citation type="journal article" date="2008" name="J. Bacteriol.">
        <title>Insights into plant cell wall degradation from the genome sequence of the soil bacterium Cellvibrio japonicus.</title>
        <authorList>
            <person name="Deboy R.T."/>
            <person name="Mongodin E.F."/>
            <person name="Fouts D.E."/>
            <person name="Tailford L.E."/>
            <person name="Khouri H."/>
            <person name="Emerson J.B."/>
            <person name="Mohamoud Y."/>
            <person name="Watkins K."/>
            <person name="Henrissat B."/>
            <person name="Gilbert H.J."/>
            <person name="Nelson K.E."/>
        </authorList>
    </citation>
    <scope>NUCLEOTIDE SEQUENCE [LARGE SCALE GENOMIC DNA]</scope>
    <source>
        <strain evidence="6 7">Ueda107</strain>
    </source>
</reference>
<evidence type="ECO:0000313" key="7">
    <source>
        <dbReference type="Proteomes" id="UP000001036"/>
    </source>
</evidence>
<feature type="domain" description="HTH lysR-type" evidence="5">
    <location>
        <begin position="1"/>
        <end position="59"/>
    </location>
</feature>
<dbReference type="InterPro" id="IPR005119">
    <property type="entry name" value="LysR_subst-bd"/>
</dbReference>
<evidence type="ECO:0000256" key="3">
    <source>
        <dbReference type="ARBA" id="ARBA00023125"/>
    </source>
</evidence>